<dbReference type="EMBL" id="LGSP01000005">
    <property type="protein sequence ID" value="KNE83613.1"/>
    <property type="molecule type" value="Genomic_DNA"/>
</dbReference>
<keyword evidence="2" id="KW-1185">Reference proteome</keyword>
<proteinExistence type="predicted"/>
<sequence>MKCGRRVVESGRASLQIVELDGERTAGAVLDRGVPRPLVRVHGDALAGAGRDEHVDERVGVARQMGQHMTAGPAGQPGRFGDGRVVQPADRGEQPFRGLADRREVARETGCHTPTLSSRDGGVVGIEPPWEAAGEAADERTEEAAIRQ</sequence>
<organism evidence="1 2">
    <name type="scientific">Streptomyces fradiae</name>
    <name type="common">Streptomyces roseoflavus</name>
    <dbReference type="NCBI Taxonomy" id="1906"/>
    <lineage>
        <taxon>Bacteria</taxon>
        <taxon>Bacillati</taxon>
        <taxon>Actinomycetota</taxon>
        <taxon>Actinomycetes</taxon>
        <taxon>Kitasatosporales</taxon>
        <taxon>Streptomycetaceae</taxon>
        <taxon>Streptomyces</taxon>
    </lineage>
</organism>
<reference evidence="1" key="1">
    <citation type="submission" date="2015-07" db="EMBL/GenBank/DDBJ databases">
        <title>Draft genome sequence of Streptomyces fradiae, a resistant strain to nitron-oligomycin.</title>
        <authorList>
            <person name="Vatlin A.A."/>
            <person name="Bekker O.B."/>
            <person name="Danilenko V.N."/>
        </authorList>
    </citation>
    <scope>NUCLEOTIDE SEQUENCE</scope>
    <source>
        <strain evidence="1">Olg1-1</strain>
    </source>
</reference>
<gene>
    <name evidence="1" type="ORF">ADZ36_04540</name>
</gene>
<comment type="caution">
    <text evidence="1">The sequence shown here is derived from an EMBL/GenBank/DDBJ whole genome shotgun (WGS) entry which is preliminary data.</text>
</comment>
<dbReference type="Proteomes" id="UP000037185">
    <property type="component" value="Unassembled WGS sequence"/>
</dbReference>
<evidence type="ECO:0000313" key="1">
    <source>
        <dbReference type="EMBL" id="KNE83613.1"/>
    </source>
</evidence>
<protein>
    <submittedName>
        <fullName evidence="1">Uncharacterized protein</fullName>
    </submittedName>
</protein>
<accession>A0ACC4WGN0</accession>
<name>A0ACC4WGN0_STRFR</name>
<evidence type="ECO:0000313" key="2">
    <source>
        <dbReference type="Proteomes" id="UP000037185"/>
    </source>
</evidence>